<dbReference type="EMBL" id="CAMKVN010010524">
    <property type="protein sequence ID" value="CAI2194157.1"/>
    <property type="molecule type" value="Genomic_DNA"/>
</dbReference>
<comment type="caution">
    <text evidence="5">The sequence shown here is derived from an EMBL/GenBank/DDBJ whole genome shotgun (WGS) entry which is preliminary data.</text>
</comment>
<reference evidence="5" key="1">
    <citation type="submission" date="2022-08" db="EMBL/GenBank/DDBJ databases">
        <authorList>
            <person name="Kallberg Y."/>
            <person name="Tangrot J."/>
            <person name="Rosling A."/>
        </authorList>
    </citation>
    <scope>NUCLEOTIDE SEQUENCE</scope>
    <source>
        <strain evidence="5">Wild A</strain>
    </source>
</reference>
<evidence type="ECO:0000259" key="4">
    <source>
        <dbReference type="Pfam" id="PF20147"/>
    </source>
</evidence>
<evidence type="ECO:0000256" key="2">
    <source>
        <dbReference type="ARBA" id="ARBA00004613"/>
    </source>
</evidence>
<dbReference type="InterPro" id="IPR045379">
    <property type="entry name" value="Crinkler_N"/>
</dbReference>
<organism evidence="5 6">
    <name type="scientific">Funneliformis geosporum</name>
    <dbReference type="NCBI Taxonomy" id="1117311"/>
    <lineage>
        <taxon>Eukaryota</taxon>
        <taxon>Fungi</taxon>
        <taxon>Fungi incertae sedis</taxon>
        <taxon>Mucoromycota</taxon>
        <taxon>Glomeromycotina</taxon>
        <taxon>Glomeromycetes</taxon>
        <taxon>Glomerales</taxon>
        <taxon>Glomeraceae</taxon>
        <taxon>Funneliformis</taxon>
    </lineage>
</organism>
<proteinExistence type="predicted"/>
<feature type="domain" description="Crinkler effector protein N-terminal" evidence="4">
    <location>
        <begin position="56"/>
        <end position="151"/>
    </location>
</feature>
<feature type="non-terminal residue" evidence="5">
    <location>
        <position position="154"/>
    </location>
</feature>
<name>A0A9W4T4J7_9GLOM</name>
<dbReference type="GO" id="GO:0005576">
    <property type="term" value="C:extracellular region"/>
    <property type="evidence" value="ECO:0007669"/>
    <property type="project" value="UniProtKB-SubCell"/>
</dbReference>
<dbReference type="AlphaFoldDB" id="A0A9W4T4J7"/>
<keyword evidence="6" id="KW-1185">Reference proteome</keyword>
<gene>
    <name evidence="5" type="ORF">FWILDA_LOCUS16435</name>
</gene>
<keyword evidence="3" id="KW-0964">Secreted</keyword>
<dbReference type="Pfam" id="PF20147">
    <property type="entry name" value="Crinkler"/>
    <property type="match status" value="1"/>
</dbReference>
<dbReference type="Proteomes" id="UP001153678">
    <property type="component" value="Unassembled WGS sequence"/>
</dbReference>
<evidence type="ECO:0000256" key="1">
    <source>
        <dbReference type="ARBA" id="ARBA00004340"/>
    </source>
</evidence>
<feature type="non-terminal residue" evidence="5">
    <location>
        <position position="1"/>
    </location>
</feature>
<dbReference type="GO" id="GO:0043657">
    <property type="term" value="C:host cell"/>
    <property type="evidence" value="ECO:0007669"/>
    <property type="project" value="UniProtKB-SubCell"/>
</dbReference>
<evidence type="ECO:0000313" key="5">
    <source>
        <dbReference type="EMBL" id="CAI2194157.1"/>
    </source>
</evidence>
<sequence length="154" mass="18148">ADYLMLWKIQIPNDDKNRFSSLELQKDEKKANQQMANLAINQEMTKIILHSVIRSLDTCDFFKIEIEKNEHIINLKGIIIKKYYKSFSDNDLYGIRLWKVEVSFENKAIFDNLKNNKEASAIRIMLNGEEQYRLEKIENTFGNPPKTITILSFK</sequence>
<evidence type="ECO:0000313" key="6">
    <source>
        <dbReference type="Proteomes" id="UP001153678"/>
    </source>
</evidence>
<protein>
    <submittedName>
        <fullName evidence="5">16945_t:CDS:1</fullName>
    </submittedName>
</protein>
<accession>A0A9W4T4J7</accession>
<evidence type="ECO:0000256" key="3">
    <source>
        <dbReference type="ARBA" id="ARBA00022525"/>
    </source>
</evidence>
<comment type="subcellular location">
    <subcellularLocation>
        <location evidence="1">Host cell</location>
    </subcellularLocation>
    <subcellularLocation>
        <location evidence="2">Secreted</location>
    </subcellularLocation>
</comment>